<dbReference type="Proteomes" id="UP000594454">
    <property type="component" value="Chromosome 6"/>
</dbReference>
<keyword evidence="2 12" id="KW-0813">Transport</keyword>
<evidence type="ECO:0000256" key="11">
    <source>
        <dbReference type="ARBA" id="ARBA00034430"/>
    </source>
</evidence>
<dbReference type="AlphaFoldDB" id="A0A7R8V7D5"/>
<dbReference type="Gene3D" id="2.60.40.1400">
    <property type="entry name" value="G protein-activated inward rectifier potassium channel 1"/>
    <property type="match status" value="1"/>
</dbReference>
<feature type="transmembrane region" description="Helical" evidence="14">
    <location>
        <begin position="227"/>
        <end position="250"/>
    </location>
</feature>
<comment type="subcellular location">
    <subcellularLocation>
        <location evidence="1 12">Membrane</location>
        <topology evidence="1 12">Multi-pass membrane protein</topology>
    </subcellularLocation>
</comment>
<dbReference type="GO" id="GO:0034702">
    <property type="term" value="C:monoatomic ion channel complex"/>
    <property type="evidence" value="ECO:0007669"/>
    <property type="project" value="UniProtKB-KW"/>
</dbReference>
<dbReference type="InterPro" id="IPR013518">
    <property type="entry name" value="K_chnl_inward-rec_Kir_cyto"/>
</dbReference>
<evidence type="ECO:0000313" key="17">
    <source>
        <dbReference type="EMBL" id="CAD7093794.1"/>
    </source>
</evidence>
<organism evidence="17 18">
    <name type="scientific">Hermetia illucens</name>
    <name type="common">Black soldier fly</name>
    <dbReference type="NCBI Taxonomy" id="343691"/>
    <lineage>
        <taxon>Eukaryota</taxon>
        <taxon>Metazoa</taxon>
        <taxon>Ecdysozoa</taxon>
        <taxon>Arthropoda</taxon>
        <taxon>Hexapoda</taxon>
        <taxon>Insecta</taxon>
        <taxon>Pterygota</taxon>
        <taxon>Neoptera</taxon>
        <taxon>Endopterygota</taxon>
        <taxon>Diptera</taxon>
        <taxon>Brachycera</taxon>
        <taxon>Stratiomyomorpha</taxon>
        <taxon>Stratiomyidae</taxon>
        <taxon>Hermetiinae</taxon>
        <taxon>Hermetia</taxon>
    </lineage>
</organism>
<evidence type="ECO:0000256" key="3">
    <source>
        <dbReference type="ARBA" id="ARBA00022538"/>
    </source>
</evidence>
<evidence type="ECO:0000259" key="15">
    <source>
        <dbReference type="Pfam" id="PF01007"/>
    </source>
</evidence>
<comment type="similarity">
    <text evidence="12">Belongs to the inward rectifier-type potassium channel (TC 1.A.2.1) family.</text>
</comment>
<gene>
    <name evidence="17" type="ORF">HERILL_LOCUS16057</name>
</gene>
<keyword evidence="8 12" id="KW-0406">Ion transport</keyword>
<keyword evidence="3 12" id="KW-0633">Potassium transport</keyword>
<dbReference type="PANTHER" id="PTHR11767">
    <property type="entry name" value="INWARD RECTIFIER POTASSIUM CHANNEL"/>
    <property type="match status" value="1"/>
</dbReference>
<evidence type="ECO:0000256" key="14">
    <source>
        <dbReference type="SAM" id="Phobius"/>
    </source>
</evidence>
<keyword evidence="6 12" id="KW-0630">Potassium</keyword>
<evidence type="ECO:0000256" key="8">
    <source>
        <dbReference type="ARBA" id="ARBA00023065"/>
    </source>
</evidence>
<feature type="transmembrane region" description="Helical" evidence="14">
    <location>
        <begin position="144"/>
        <end position="167"/>
    </location>
</feature>
<dbReference type="SUPFAM" id="SSF81296">
    <property type="entry name" value="E set domains"/>
    <property type="match status" value="1"/>
</dbReference>
<dbReference type="InterPro" id="IPR014756">
    <property type="entry name" value="Ig_E-set"/>
</dbReference>
<dbReference type="InParanoid" id="A0A7R8V7D5"/>
<comment type="catalytic activity">
    <reaction evidence="11">
        <text>K(+)(in) = K(+)(out)</text>
        <dbReference type="Rhea" id="RHEA:29463"/>
        <dbReference type="ChEBI" id="CHEBI:29103"/>
    </reaction>
</comment>
<dbReference type="OrthoDB" id="273257at2759"/>
<evidence type="ECO:0000313" key="18">
    <source>
        <dbReference type="Proteomes" id="UP000594454"/>
    </source>
</evidence>
<dbReference type="SUPFAM" id="SSF81324">
    <property type="entry name" value="Voltage-gated potassium channels"/>
    <property type="match status" value="1"/>
</dbReference>
<evidence type="ECO:0000256" key="13">
    <source>
        <dbReference type="SAM" id="MobiDB-lite"/>
    </source>
</evidence>
<evidence type="ECO:0000256" key="7">
    <source>
        <dbReference type="ARBA" id="ARBA00022989"/>
    </source>
</evidence>
<reference evidence="17 18" key="1">
    <citation type="submission" date="2020-11" db="EMBL/GenBank/DDBJ databases">
        <authorList>
            <person name="Wallbank WR R."/>
            <person name="Pardo Diaz C."/>
            <person name="Kozak K."/>
            <person name="Martin S."/>
            <person name="Jiggins C."/>
            <person name="Moest M."/>
            <person name="Warren A I."/>
            <person name="Generalovic N T."/>
            <person name="Byers J.R.P. K."/>
            <person name="Montejo-Kovacevich G."/>
            <person name="Yen C E."/>
        </authorList>
    </citation>
    <scope>NUCLEOTIDE SEQUENCE [LARGE SCALE GENOMIC DNA]</scope>
</reference>
<keyword evidence="7 14" id="KW-1133">Transmembrane helix</keyword>
<dbReference type="InterPro" id="IPR041647">
    <property type="entry name" value="IRK_C"/>
</dbReference>
<dbReference type="FunCoup" id="A0A7R8V7D5">
    <property type="interactions" value="91"/>
</dbReference>
<keyword evidence="4 12" id="KW-0812">Transmembrane</keyword>
<evidence type="ECO:0000256" key="5">
    <source>
        <dbReference type="ARBA" id="ARBA00022882"/>
    </source>
</evidence>
<dbReference type="InterPro" id="IPR040445">
    <property type="entry name" value="Kir_TM"/>
</dbReference>
<dbReference type="InterPro" id="IPR016449">
    <property type="entry name" value="K_chnl_inward-rec_Kir"/>
</dbReference>
<dbReference type="Gene3D" id="1.10.287.70">
    <property type="match status" value="1"/>
</dbReference>
<dbReference type="PRINTS" id="PR01320">
    <property type="entry name" value="KIRCHANNEL"/>
</dbReference>
<dbReference type="GO" id="GO:0005242">
    <property type="term" value="F:inward rectifier potassium channel activity"/>
    <property type="evidence" value="ECO:0007669"/>
    <property type="project" value="InterPro"/>
</dbReference>
<proteinExistence type="inferred from homology"/>
<dbReference type="FunFam" id="1.10.287.70:FF:000078">
    <property type="entry name" value="Putative Inward rectifier potassium channel"/>
    <property type="match status" value="1"/>
</dbReference>
<dbReference type="Pfam" id="PF01007">
    <property type="entry name" value="IRK"/>
    <property type="match status" value="1"/>
</dbReference>
<dbReference type="FunFam" id="2.60.40.1400:FF:000001">
    <property type="entry name" value="G protein-activated inward rectifier potassium channel 2"/>
    <property type="match status" value="1"/>
</dbReference>
<evidence type="ECO:0000256" key="4">
    <source>
        <dbReference type="ARBA" id="ARBA00022692"/>
    </source>
</evidence>
<dbReference type="Pfam" id="PF17655">
    <property type="entry name" value="IRK_C"/>
    <property type="match status" value="1"/>
</dbReference>
<protein>
    <submittedName>
        <fullName evidence="17">Uncharacterized protein</fullName>
    </submittedName>
</protein>
<keyword evidence="18" id="KW-1185">Reference proteome</keyword>
<feature type="domain" description="Potassium channel inwardly rectifying transmembrane" evidence="15">
    <location>
        <begin position="110"/>
        <end position="254"/>
    </location>
</feature>
<evidence type="ECO:0000256" key="6">
    <source>
        <dbReference type="ARBA" id="ARBA00022958"/>
    </source>
</evidence>
<evidence type="ECO:0000256" key="1">
    <source>
        <dbReference type="ARBA" id="ARBA00004141"/>
    </source>
</evidence>
<evidence type="ECO:0000256" key="10">
    <source>
        <dbReference type="ARBA" id="ARBA00023303"/>
    </source>
</evidence>
<feature type="region of interest" description="Disordered" evidence="13">
    <location>
        <begin position="1"/>
        <end position="40"/>
    </location>
</feature>
<keyword evidence="5 12" id="KW-0851">Voltage-gated channel</keyword>
<evidence type="ECO:0000256" key="12">
    <source>
        <dbReference type="RuleBase" id="RU003822"/>
    </source>
</evidence>
<evidence type="ECO:0000256" key="9">
    <source>
        <dbReference type="ARBA" id="ARBA00023136"/>
    </source>
</evidence>
<keyword evidence="10 12" id="KW-0407">Ion channel</keyword>
<dbReference type="EMBL" id="LR899014">
    <property type="protein sequence ID" value="CAD7093794.1"/>
    <property type="molecule type" value="Genomic_DNA"/>
</dbReference>
<evidence type="ECO:0000259" key="16">
    <source>
        <dbReference type="Pfam" id="PF17655"/>
    </source>
</evidence>
<feature type="compositionally biased region" description="Basic and acidic residues" evidence="13">
    <location>
        <begin position="11"/>
        <end position="38"/>
    </location>
</feature>
<accession>A0A7R8V7D5</accession>
<name>A0A7R8V7D5_HERIL</name>
<feature type="domain" description="Inward rectifier potassium channel C-terminal" evidence="16">
    <location>
        <begin position="262"/>
        <end position="432"/>
    </location>
</feature>
<dbReference type="GO" id="GO:0005886">
    <property type="term" value="C:plasma membrane"/>
    <property type="evidence" value="ECO:0007669"/>
    <property type="project" value="TreeGrafter"/>
</dbReference>
<dbReference type="GO" id="GO:1990573">
    <property type="term" value="P:potassium ion import across plasma membrane"/>
    <property type="evidence" value="ECO:0007669"/>
    <property type="project" value="TreeGrafter"/>
</dbReference>
<dbReference type="GO" id="GO:0034765">
    <property type="term" value="P:regulation of monoatomic ion transmembrane transport"/>
    <property type="evidence" value="ECO:0007669"/>
    <property type="project" value="TreeGrafter"/>
</dbReference>
<dbReference type="PANTHER" id="PTHR11767:SF113">
    <property type="entry name" value="INWARDLY RECTIFYING POTASSIUM CHANNEL 2, ISOFORM D"/>
    <property type="match status" value="1"/>
</dbReference>
<feature type="compositionally biased region" description="Polar residues" evidence="13">
    <location>
        <begin position="1"/>
        <end position="10"/>
    </location>
</feature>
<keyword evidence="9 14" id="KW-0472">Membrane</keyword>
<sequence>MKFNLFSPSSKSDEDSDQKPEELLNPQNEKEKEKDRGKCYSRQITIDEEPDSLESIISNPTALPITVVRSRPTSLYKCSVHGKSFSRSSSCRSRNLRPGSVRRVRKRAILKNGDCNVFQANLTGRRIRFLQDVFTTLVDSQWRWTLLVFALGFILSWLGFGLIWWLIVVTHGDLEEMHLPQHQAESGWTPCILNVNSFASCFLFSIETQHTIGYGYRATTEECPEGIFVMCIQSIAGVMIQAFMVGIVFAKMTRSKQRTQTLLFSQKAVICQRDGDMYFMFRVGDMRKSHIIGANVRAQLIRSKSSREGEYLTTHHTELEVGTDKCGSDLFFIWPMTVMHKIDENSPLYNMSAADLFYEKFEIAVVLEGTVESTGQTTQARSSYLSNEIKWGYRFEPVVTYSKERQAYEIDYSRFDQTTMVDTPLCSAKELSGLKSNLGTPEGRNKTPPAVSYSPYLTVRSMDEILPRIDEKPSLKIQRIESDPCGQQMKNGKVEIGGRFFFAPTKFEGGILSGATIFNFSSVFTKFWSSPIRTPTTTTRRSLDTSLRVDPIS</sequence>
<evidence type="ECO:0000256" key="2">
    <source>
        <dbReference type="ARBA" id="ARBA00022448"/>
    </source>
</evidence>